<dbReference type="AlphaFoldDB" id="A0A109MYY5"/>
<organism evidence="2 3">
    <name type="scientific">Peribacillus simplex</name>
    <dbReference type="NCBI Taxonomy" id="1478"/>
    <lineage>
        <taxon>Bacteria</taxon>
        <taxon>Bacillati</taxon>
        <taxon>Bacillota</taxon>
        <taxon>Bacilli</taxon>
        <taxon>Bacillales</taxon>
        <taxon>Bacillaceae</taxon>
        <taxon>Peribacillus</taxon>
    </lineage>
</organism>
<evidence type="ECO:0000256" key="1">
    <source>
        <dbReference type="SAM" id="MobiDB-lite"/>
    </source>
</evidence>
<name>A0A109MYY5_9BACI</name>
<gene>
    <name evidence="2" type="ORF">AS888_18840</name>
</gene>
<accession>A0A109MYY5</accession>
<dbReference type="Proteomes" id="UP000064189">
    <property type="component" value="Unassembled WGS sequence"/>
</dbReference>
<reference evidence="2 3" key="1">
    <citation type="submission" date="2015-11" db="EMBL/GenBank/DDBJ databases">
        <title>Genome Sequence of Bacillus simplex strain VanAntwerpen2.</title>
        <authorList>
            <person name="Couger M.B."/>
        </authorList>
    </citation>
    <scope>NUCLEOTIDE SEQUENCE [LARGE SCALE GENOMIC DNA]</scope>
    <source>
        <strain evidence="2 3">VanAntwerpen02</strain>
    </source>
</reference>
<protein>
    <submittedName>
        <fullName evidence="2">Uncharacterized protein</fullName>
    </submittedName>
</protein>
<sequence length="78" mass="8566">MRVESTIYTKIGLKSDAKPKLANKSTKLTSKVGKLASKSAEFASKVAKFANNARISREPPPPIACGKRNLYENRPTYP</sequence>
<feature type="region of interest" description="Disordered" evidence="1">
    <location>
        <begin position="55"/>
        <end position="78"/>
    </location>
</feature>
<keyword evidence="3" id="KW-1185">Reference proteome</keyword>
<comment type="caution">
    <text evidence="2">The sequence shown here is derived from an EMBL/GenBank/DDBJ whole genome shotgun (WGS) entry which is preliminary data.</text>
</comment>
<dbReference type="EMBL" id="LNNH01000017">
    <property type="protein sequence ID" value="KWW20423.1"/>
    <property type="molecule type" value="Genomic_DNA"/>
</dbReference>
<proteinExistence type="predicted"/>
<evidence type="ECO:0000313" key="3">
    <source>
        <dbReference type="Proteomes" id="UP000064189"/>
    </source>
</evidence>
<evidence type="ECO:0000313" key="2">
    <source>
        <dbReference type="EMBL" id="KWW20423.1"/>
    </source>
</evidence>